<reference evidence="2 3" key="1">
    <citation type="journal article" date="2017" name="PLoS Biol.">
        <title>The sea cucumber genome provides insights into morphological evolution and visceral regeneration.</title>
        <authorList>
            <person name="Zhang X."/>
            <person name="Sun L."/>
            <person name="Yuan J."/>
            <person name="Sun Y."/>
            <person name="Gao Y."/>
            <person name="Zhang L."/>
            <person name="Li S."/>
            <person name="Dai H."/>
            <person name="Hamel J.F."/>
            <person name="Liu C."/>
            <person name="Yu Y."/>
            <person name="Liu S."/>
            <person name="Lin W."/>
            <person name="Guo K."/>
            <person name="Jin S."/>
            <person name="Xu P."/>
            <person name="Storey K.B."/>
            <person name="Huan P."/>
            <person name="Zhang T."/>
            <person name="Zhou Y."/>
            <person name="Zhang J."/>
            <person name="Lin C."/>
            <person name="Li X."/>
            <person name="Xing L."/>
            <person name="Huo D."/>
            <person name="Sun M."/>
            <person name="Wang L."/>
            <person name="Mercier A."/>
            <person name="Li F."/>
            <person name="Yang H."/>
            <person name="Xiang J."/>
        </authorList>
    </citation>
    <scope>NUCLEOTIDE SEQUENCE [LARGE SCALE GENOMIC DNA]</scope>
    <source>
        <strain evidence="2">Shaxun</strain>
        <tissue evidence="2">Muscle</tissue>
    </source>
</reference>
<evidence type="ECO:0000313" key="3">
    <source>
        <dbReference type="Proteomes" id="UP000230750"/>
    </source>
</evidence>
<name>A0A2G8KK13_STIJA</name>
<keyword evidence="1" id="KW-0175">Coiled coil</keyword>
<evidence type="ECO:0000256" key="1">
    <source>
        <dbReference type="SAM" id="Coils"/>
    </source>
</evidence>
<accession>A0A2G8KK13</accession>
<dbReference type="InterPro" id="IPR029176">
    <property type="entry name" value="SPATA24"/>
</dbReference>
<feature type="coiled-coil region" evidence="1">
    <location>
        <begin position="63"/>
        <end position="178"/>
    </location>
</feature>
<dbReference type="GO" id="GO:0005737">
    <property type="term" value="C:cytoplasm"/>
    <property type="evidence" value="ECO:0007669"/>
    <property type="project" value="TreeGrafter"/>
</dbReference>
<proteinExistence type="predicted"/>
<gene>
    <name evidence="2" type="ORF">BSL78_14800</name>
</gene>
<dbReference type="STRING" id="307972.A0A2G8KK13"/>
<sequence length="199" mass="23746">MAQTECATDMDESEDASYLVHKQLQDVVKAQREVLMRFNESSHTQAQSDSETSVKQEMYDLLFEELEREKNHHLETQSHLQAERLRREFAEGEVDILKAQMERERKRYEECLERMKAEAQSESAHKSEMESQFSMIAYEKQQKENLVHLNQTKIQDLKKRISKQKQNHRKQIDEVNIRIQQEAYINKMLTGKDRKSKQK</sequence>
<dbReference type="GO" id="GO:0005634">
    <property type="term" value="C:nucleus"/>
    <property type="evidence" value="ECO:0007669"/>
    <property type="project" value="TreeGrafter"/>
</dbReference>
<dbReference type="EMBL" id="MRZV01000527">
    <property type="protein sequence ID" value="PIK48351.1"/>
    <property type="molecule type" value="Genomic_DNA"/>
</dbReference>
<keyword evidence="3" id="KW-1185">Reference proteome</keyword>
<dbReference type="PANTHER" id="PTHR35155">
    <property type="entry name" value="SPERMATOGENESIS-ASSOCIATED PROTEIN 24"/>
    <property type="match status" value="1"/>
</dbReference>
<dbReference type="Proteomes" id="UP000230750">
    <property type="component" value="Unassembled WGS sequence"/>
</dbReference>
<evidence type="ECO:0000313" key="2">
    <source>
        <dbReference type="EMBL" id="PIK48351.1"/>
    </source>
</evidence>
<dbReference type="AlphaFoldDB" id="A0A2G8KK13"/>
<dbReference type="GO" id="GO:0003677">
    <property type="term" value="F:DNA binding"/>
    <property type="evidence" value="ECO:0007669"/>
    <property type="project" value="TreeGrafter"/>
</dbReference>
<dbReference type="PANTHER" id="PTHR35155:SF1">
    <property type="entry name" value="SPERMATOGENESIS-ASSOCIATED PROTEIN 24"/>
    <property type="match status" value="1"/>
</dbReference>
<dbReference type="OrthoDB" id="10047985at2759"/>
<dbReference type="Pfam" id="PF15175">
    <property type="entry name" value="SPATA24"/>
    <property type="match status" value="1"/>
</dbReference>
<organism evidence="2 3">
    <name type="scientific">Stichopus japonicus</name>
    <name type="common">Sea cucumber</name>
    <dbReference type="NCBI Taxonomy" id="307972"/>
    <lineage>
        <taxon>Eukaryota</taxon>
        <taxon>Metazoa</taxon>
        <taxon>Echinodermata</taxon>
        <taxon>Eleutherozoa</taxon>
        <taxon>Echinozoa</taxon>
        <taxon>Holothuroidea</taxon>
        <taxon>Aspidochirotacea</taxon>
        <taxon>Aspidochirotida</taxon>
        <taxon>Stichopodidae</taxon>
        <taxon>Apostichopus</taxon>
    </lineage>
</organism>
<protein>
    <submittedName>
        <fullName evidence="2">Putative spermatogenesis-associated protein 24 isoform X1</fullName>
    </submittedName>
</protein>
<comment type="caution">
    <text evidence="2">The sequence shown here is derived from an EMBL/GenBank/DDBJ whole genome shotgun (WGS) entry which is preliminary data.</text>
</comment>